<dbReference type="AlphaFoldDB" id="A0A1X4G630"/>
<dbReference type="EMBL" id="NBYN01000051">
    <property type="protein sequence ID" value="OSO90096.1"/>
    <property type="molecule type" value="Genomic_DNA"/>
</dbReference>
<dbReference type="Proteomes" id="UP000192997">
    <property type="component" value="Unassembled WGS sequence"/>
</dbReference>
<comment type="caution">
    <text evidence="1">The sequence shown here is derived from an EMBL/GenBank/DDBJ whole genome shotgun (WGS) entry which is preliminary data.</text>
</comment>
<reference evidence="2" key="1">
    <citation type="submission" date="2017-04" db="EMBL/GenBank/DDBJ databases">
        <authorList>
            <person name="Abreu V.A."/>
            <person name="Popin R.V."/>
            <person name="Rigonato J."/>
            <person name="Andreote A.P."/>
            <person name="Schaker P.C."/>
            <person name="Hoff-Risseti C."/>
            <person name="Alvarenga D.O."/>
            <person name="Varani A.M."/>
            <person name="Fiore M.F."/>
        </authorList>
    </citation>
    <scope>NUCLEOTIDE SEQUENCE [LARGE SCALE GENOMIC DNA]</scope>
    <source>
        <strain evidence="2">CENA303</strain>
    </source>
</reference>
<evidence type="ECO:0000313" key="2">
    <source>
        <dbReference type="Proteomes" id="UP000192997"/>
    </source>
</evidence>
<organism evidence="1 2">
    <name type="scientific">Cylindrospermopsis raciborskii CENA303</name>
    <dbReference type="NCBI Taxonomy" id="1170769"/>
    <lineage>
        <taxon>Bacteria</taxon>
        <taxon>Bacillati</taxon>
        <taxon>Cyanobacteriota</taxon>
        <taxon>Cyanophyceae</taxon>
        <taxon>Nostocales</taxon>
        <taxon>Aphanizomenonaceae</taxon>
        <taxon>Cylindrospermopsis</taxon>
    </lineage>
</organism>
<sequence>MPSSHANPYKVLNITQTASKVDIVKAVAIAMKLNEYPLNVIASAQKQLISTRQRVCADYLLPIFSKVIRFKRSDLSLLESPTPPLEFLPELDGINEAIHDINGFFSLEMFG</sequence>
<name>A0A1X4G630_9CYAN</name>
<evidence type="ECO:0000313" key="1">
    <source>
        <dbReference type="EMBL" id="OSO90096.1"/>
    </source>
</evidence>
<gene>
    <name evidence="1" type="ORF">B7O87_10455</name>
</gene>
<protein>
    <submittedName>
        <fullName evidence="1">Uncharacterized protein</fullName>
    </submittedName>
</protein>
<dbReference type="RefSeq" id="WP_009341687.1">
    <property type="nucleotide sequence ID" value="NZ_NBYN01000051.1"/>
</dbReference>
<accession>A0A1X4G630</accession>
<proteinExistence type="predicted"/>